<gene>
    <name evidence="8 11" type="primary">mnmE</name>
    <name evidence="8" type="synonym">trmE</name>
    <name evidence="11" type="ORF">GCM10011385_08180</name>
</gene>
<evidence type="ECO:0000256" key="9">
    <source>
        <dbReference type="RuleBase" id="RU003313"/>
    </source>
</evidence>
<comment type="subunit">
    <text evidence="8">Homodimer. Heterotetramer of two MnmE and two MnmG subunits.</text>
</comment>
<feature type="binding site" evidence="8">
    <location>
        <position position="84"/>
    </location>
    <ligand>
        <name>(6S)-5-formyl-5,6,7,8-tetrahydrofolate</name>
        <dbReference type="ChEBI" id="CHEBI:57457"/>
    </ligand>
</feature>
<keyword evidence="4 8" id="KW-0378">Hydrolase</keyword>
<dbReference type="Gene3D" id="1.20.120.430">
    <property type="entry name" value="tRNA modification GTPase MnmE domain 2"/>
    <property type="match status" value="1"/>
</dbReference>
<dbReference type="Pfam" id="PF10396">
    <property type="entry name" value="TrmE_N"/>
    <property type="match status" value="1"/>
</dbReference>
<evidence type="ECO:0000256" key="2">
    <source>
        <dbReference type="ARBA" id="ARBA00022694"/>
    </source>
</evidence>
<keyword evidence="8" id="KW-0479">Metal-binding</keyword>
<evidence type="ECO:0000256" key="5">
    <source>
        <dbReference type="ARBA" id="ARBA00022842"/>
    </source>
</evidence>
<dbReference type="NCBIfam" id="NF003661">
    <property type="entry name" value="PRK05291.1-3"/>
    <property type="match status" value="1"/>
</dbReference>
<feature type="domain" description="TrmE-type G" evidence="10">
    <location>
        <begin position="221"/>
        <end position="365"/>
    </location>
</feature>
<dbReference type="PANTHER" id="PTHR42714:SF2">
    <property type="entry name" value="TRNA MODIFICATION GTPASE GTPBP3, MITOCHONDRIAL"/>
    <property type="match status" value="1"/>
</dbReference>
<keyword evidence="6 8" id="KW-0630">Potassium</keyword>
<feature type="binding site" evidence="8">
    <location>
        <position position="124"/>
    </location>
    <ligand>
        <name>(6S)-5-formyl-5,6,7,8-tetrahydrofolate</name>
        <dbReference type="ChEBI" id="CHEBI:57457"/>
    </ligand>
</feature>
<feature type="binding site" evidence="8">
    <location>
        <position position="235"/>
    </location>
    <ligand>
        <name>Mg(2+)</name>
        <dbReference type="ChEBI" id="CHEBI:18420"/>
    </ligand>
</feature>
<comment type="caution">
    <text evidence="11">The sequence shown here is derived from an EMBL/GenBank/DDBJ whole genome shotgun (WGS) entry which is preliminary data.</text>
</comment>
<dbReference type="InterPro" id="IPR006073">
    <property type="entry name" value="GTP-bd"/>
</dbReference>
<keyword evidence="8" id="KW-0963">Cytoplasm</keyword>
<dbReference type="InterPro" id="IPR027368">
    <property type="entry name" value="MnmE_dom2"/>
</dbReference>
<evidence type="ECO:0000256" key="1">
    <source>
        <dbReference type="ARBA" id="ARBA00011043"/>
    </source>
</evidence>
<evidence type="ECO:0000256" key="6">
    <source>
        <dbReference type="ARBA" id="ARBA00022958"/>
    </source>
</evidence>
<organism evidence="11 12">
    <name type="scientific">Nitratireductor aestuarii</name>
    <dbReference type="NCBI Taxonomy" id="1735103"/>
    <lineage>
        <taxon>Bacteria</taxon>
        <taxon>Pseudomonadati</taxon>
        <taxon>Pseudomonadota</taxon>
        <taxon>Alphaproteobacteria</taxon>
        <taxon>Hyphomicrobiales</taxon>
        <taxon>Phyllobacteriaceae</taxon>
        <taxon>Nitratireductor</taxon>
    </lineage>
</organism>
<accession>A0A916RII0</accession>
<dbReference type="InterPro" id="IPR004520">
    <property type="entry name" value="GTPase_MnmE"/>
</dbReference>
<evidence type="ECO:0000259" key="10">
    <source>
        <dbReference type="PROSITE" id="PS51709"/>
    </source>
</evidence>
<dbReference type="GO" id="GO:0003924">
    <property type="term" value="F:GTPase activity"/>
    <property type="evidence" value="ECO:0007669"/>
    <property type="project" value="UniProtKB-UniRule"/>
</dbReference>
<dbReference type="GO" id="GO:0005737">
    <property type="term" value="C:cytoplasm"/>
    <property type="evidence" value="ECO:0007669"/>
    <property type="project" value="UniProtKB-SubCell"/>
</dbReference>
<proteinExistence type="inferred from homology"/>
<keyword evidence="5 8" id="KW-0460">Magnesium</keyword>
<dbReference type="InterPro" id="IPR005225">
    <property type="entry name" value="Small_GTP-bd"/>
</dbReference>
<feature type="binding site" evidence="8">
    <location>
        <begin position="231"/>
        <end position="236"/>
    </location>
    <ligand>
        <name>GTP</name>
        <dbReference type="ChEBI" id="CHEBI:37565"/>
    </ligand>
</feature>
<dbReference type="EC" id="3.6.-.-" evidence="8"/>
<dbReference type="HAMAP" id="MF_00379">
    <property type="entry name" value="GTPase_MnmE"/>
    <property type="match status" value="1"/>
</dbReference>
<sequence length="439" mass="47602">MRDQISATDTIFALSSGTLPSGVAVIRISGPQSAEVLQRLTGKTLLPRSAAFAALRDLDGELIDKGISIFFAGPASFTGEDCVELQVHGSKAVVAKLLSVLGSMDGLRQADAGEFTRRAYLNGKLDLANVEALSDLISAETEAQRRFALANSDGRHRQIYDEWRAKLIEARALIEAELDFSDEADVPGSVSEMVWGNVRELQKRIEAHAASYHHAEIIRDGLQVVILGAPNAGKSSLMNVLAQRDVAIVTDEAGTTRDVLEVHLDLGGLKVNLADTAGVREAMGKVEAIGIKRSLDRAATADLILYVEDMVDPALVPEIPDVPTIRIGNKADLNASNSRKYDCTISTRTGQGIEKLMGILKQHAEPYTEKAASTIPFRERHRQLLYLAIHHIDQALEEAELELAAESLRLASDSLSRICGKVDVEDLLDSIFSKFCIGK</sequence>
<dbReference type="Gene3D" id="3.40.50.300">
    <property type="entry name" value="P-loop containing nucleotide triphosphate hydrolases"/>
    <property type="match status" value="1"/>
</dbReference>
<dbReference type="Pfam" id="PF12631">
    <property type="entry name" value="MnmE_helical"/>
    <property type="match status" value="1"/>
</dbReference>
<keyword evidence="3 8" id="KW-0547">Nucleotide-binding</keyword>
<dbReference type="GO" id="GO:0030488">
    <property type="term" value="P:tRNA methylation"/>
    <property type="evidence" value="ECO:0007669"/>
    <property type="project" value="TreeGrafter"/>
</dbReference>
<evidence type="ECO:0000313" key="11">
    <source>
        <dbReference type="EMBL" id="GGA57044.1"/>
    </source>
</evidence>
<comment type="function">
    <text evidence="8">Exhibits a very high intrinsic GTPase hydrolysis rate. Involved in the addition of a carboxymethylaminomethyl (cmnm) group at the wobble position (U34) of certain tRNAs, forming tRNA-cmnm(5)s(2)U34.</text>
</comment>
<dbReference type="FunFam" id="3.30.1360.120:FF:000007">
    <property type="entry name" value="tRNA modification GTPase GTPBP3, mitochondrial"/>
    <property type="match status" value="1"/>
</dbReference>
<feature type="binding site" evidence="8">
    <location>
        <position position="256"/>
    </location>
    <ligand>
        <name>Mg(2+)</name>
        <dbReference type="ChEBI" id="CHEBI:18420"/>
    </ligand>
</feature>
<dbReference type="CDD" id="cd14858">
    <property type="entry name" value="TrmE_N"/>
    <property type="match status" value="1"/>
</dbReference>
<keyword evidence="12" id="KW-1185">Reference proteome</keyword>
<feature type="binding site" evidence="8">
    <location>
        <position position="27"/>
    </location>
    <ligand>
        <name>(6S)-5-formyl-5,6,7,8-tetrahydrofolate</name>
        <dbReference type="ChEBI" id="CHEBI:57457"/>
    </ligand>
</feature>
<comment type="similarity">
    <text evidence="1 8 9">Belongs to the TRAFAC class TrmE-Era-EngA-EngB-Septin-like GTPase superfamily. TrmE GTPase family.</text>
</comment>
<dbReference type="InterPro" id="IPR018948">
    <property type="entry name" value="GTP-bd_TrmE_N"/>
</dbReference>
<protein>
    <recommendedName>
        <fullName evidence="8">tRNA modification GTPase MnmE</fullName>
        <ecNumber evidence="8">3.6.-.-</ecNumber>
    </recommendedName>
</protein>
<dbReference type="InterPro" id="IPR025867">
    <property type="entry name" value="MnmE_helical"/>
</dbReference>
<evidence type="ECO:0000256" key="7">
    <source>
        <dbReference type="ARBA" id="ARBA00023134"/>
    </source>
</evidence>
<dbReference type="EMBL" id="BMIF01000002">
    <property type="protein sequence ID" value="GGA57044.1"/>
    <property type="molecule type" value="Genomic_DNA"/>
</dbReference>
<keyword evidence="2 8" id="KW-0819">tRNA processing</keyword>
<dbReference type="GO" id="GO:0046872">
    <property type="term" value="F:metal ion binding"/>
    <property type="evidence" value="ECO:0007669"/>
    <property type="project" value="UniProtKB-KW"/>
</dbReference>
<dbReference type="SUPFAM" id="SSF116878">
    <property type="entry name" value="TrmE connector domain"/>
    <property type="match status" value="1"/>
</dbReference>
<dbReference type="GO" id="GO:0005525">
    <property type="term" value="F:GTP binding"/>
    <property type="evidence" value="ECO:0007669"/>
    <property type="project" value="UniProtKB-UniRule"/>
</dbReference>
<name>A0A916RII0_9HYPH</name>
<dbReference type="InterPro" id="IPR027417">
    <property type="entry name" value="P-loop_NTPase"/>
</dbReference>
<dbReference type="CDD" id="cd04164">
    <property type="entry name" value="trmE"/>
    <property type="match status" value="1"/>
</dbReference>
<evidence type="ECO:0000256" key="3">
    <source>
        <dbReference type="ARBA" id="ARBA00022741"/>
    </source>
</evidence>
<reference evidence="11" key="1">
    <citation type="journal article" date="2014" name="Int. J. Syst. Evol. Microbiol.">
        <title>Complete genome sequence of Corynebacterium casei LMG S-19264T (=DSM 44701T), isolated from a smear-ripened cheese.</title>
        <authorList>
            <consortium name="US DOE Joint Genome Institute (JGI-PGF)"/>
            <person name="Walter F."/>
            <person name="Albersmeier A."/>
            <person name="Kalinowski J."/>
            <person name="Ruckert C."/>
        </authorList>
    </citation>
    <scope>NUCLEOTIDE SEQUENCE</scope>
    <source>
        <strain evidence="11">CGMCC 1.15320</strain>
    </source>
</reference>
<dbReference type="GO" id="GO:0002098">
    <property type="term" value="P:tRNA wobble uridine modification"/>
    <property type="evidence" value="ECO:0007669"/>
    <property type="project" value="TreeGrafter"/>
</dbReference>
<reference evidence="11" key="2">
    <citation type="submission" date="2020-09" db="EMBL/GenBank/DDBJ databases">
        <authorList>
            <person name="Sun Q."/>
            <person name="Zhou Y."/>
        </authorList>
    </citation>
    <scope>NUCLEOTIDE SEQUENCE</scope>
    <source>
        <strain evidence="11">CGMCC 1.15320</strain>
    </source>
</reference>
<comment type="cofactor">
    <cofactor evidence="8">
        <name>K(+)</name>
        <dbReference type="ChEBI" id="CHEBI:29103"/>
    </cofactor>
    <text evidence="8">Binds 1 potassium ion per subunit.</text>
</comment>
<dbReference type="InterPro" id="IPR031168">
    <property type="entry name" value="G_TrmE"/>
</dbReference>
<dbReference type="SUPFAM" id="SSF52540">
    <property type="entry name" value="P-loop containing nucleoside triphosphate hydrolases"/>
    <property type="match status" value="1"/>
</dbReference>
<comment type="subcellular location">
    <subcellularLocation>
        <location evidence="8">Cytoplasm</location>
    </subcellularLocation>
</comment>
<evidence type="ECO:0000313" key="12">
    <source>
        <dbReference type="Proteomes" id="UP000636264"/>
    </source>
</evidence>
<dbReference type="Proteomes" id="UP000636264">
    <property type="component" value="Unassembled WGS sequence"/>
</dbReference>
<feature type="binding site" evidence="8">
    <location>
        <position position="439"/>
    </location>
    <ligand>
        <name>(6S)-5-formyl-5,6,7,8-tetrahydrofolate</name>
        <dbReference type="ChEBI" id="CHEBI:57457"/>
    </ligand>
</feature>
<evidence type="ECO:0000256" key="8">
    <source>
        <dbReference type="HAMAP-Rule" id="MF_00379"/>
    </source>
</evidence>
<dbReference type="PANTHER" id="PTHR42714">
    <property type="entry name" value="TRNA MODIFICATION GTPASE GTPBP3"/>
    <property type="match status" value="1"/>
</dbReference>
<feature type="binding site" evidence="8">
    <location>
        <begin position="275"/>
        <end position="278"/>
    </location>
    <ligand>
        <name>GTP</name>
        <dbReference type="ChEBI" id="CHEBI:37565"/>
    </ligand>
</feature>
<feature type="binding site" evidence="8">
    <location>
        <begin position="329"/>
        <end position="332"/>
    </location>
    <ligand>
        <name>GTP</name>
        <dbReference type="ChEBI" id="CHEBI:37565"/>
    </ligand>
</feature>
<dbReference type="NCBIfam" id="TIGR00231">
    <property type="entry name" value="small_GTP"/>
    <property type="match status" value="1"/>
</dbReference>
<dbReference type="Gene3D" id="3.30.1360.120">
    <property type="entry name" value="Probable tRNA modification gtpase trme, domain 1"/>
    <property type="match status" value="1"/>
</dbReference>
<feature type="binding site" evidence="8">
    <location>
        <begin position="250"/>
        <end position="256"/>
    </location>
    <ligand>
        <name>GTP</name>
        <dbReference type="ChEBI" id="CHEBI:37565"/>
    </ligand>
</feature>
<dbReference type="PRINTS" id="PR00449">
    <property type="entry name" value="RASTRNSFRMNG"/>
</dbReference>
<dbReference type="NCBIfam" id="TIGR00450">
    <property type="entry name" value="mnmE_trmE_thdF"/>
    <property type="match status" value="1"/>
</dbReference>
<dbReference type="PROSITE" id="PS51709">
    <property type="entry name" value="G_TRME"/>
    <property type="match status" value="1"/>
</dbReference>
<comment type="caution">
    <text evidence="8">Lacks conserved residue(s) required for the propagation of feature annotation.</text>
</comment>
<dbReference type="AlphaFoldDB" id="A0A916RII0"/>
<dbReference type="InterPro" id="IPR027266">
    <property type="entry name" value="TrmE/GcvT-like"/>
</dbReference>
<evidence type="ECO:0000256" key="4">
    <source>
        <dbReference type="ARBA" id="ARBA00022801"/>
    </source>
</evidence>
<keyword evidence="7 8" id="KW-0342">GTP-binding</keyword>
<dbReference type="Pfam" id="PF01926">
    <property type="entry name" value="MMR_HSR1"/>
    <property type="match status" value="1"/>
</dbReference>